<evidence type="ECO:0008006" key="4">
    <source>
        <dbReference type="Google" id="ProtNLM"/>
    </source>
</evidence>
<accession>A0A1E3QQ88</accession>
<dbReference type="GeneID" id="30148326"/>
<dbReference type="OrthoDB" id="9984693at2759"/>
<reference evidence="3" key="1">
    <citation type="submission" date="2016-05" db="EMBL/GenBank/DDBJ databases">
        <title>Comparative genomics of biotechnologically important yeasts.</title>
        <authorList>
            <consortium name="DOE Joint Genome Institute"/>
            <person name="Riley R."/>
            <person name="Haridas S."/>
            <person name="Wolfe K.H."/>
            <person name="Lopes M.R."/>
            <person name="Hittinger C.T."/>
            <person name="Goker M."/>
            <person name="Salamov A."/>
            <person name="Wisecaver J."/>
            <person name="Long T.M."/>
            <person name="Aerts A.L."/>
            <person name="Barry K."/>
            <person name="Choi C."/>
            <person name="Clum A."/>
            <person name="Coughlan A.Y."/>
            <person name="Deshpande S."/>
            <person name="Douglass A.P."/>
            <person name="Hanson S.J."/>
            <person name="Klenk H.-P."/>
            <person name="Labutti K."/>
            <person name="Lapidus A."/>
            <person name="Lindquist E."/>
            <person name="Lipzen A."/>
            <person name="Meier-Kolthoff J.P."/>
            <person name="Ohm R.A."/>
            <person name="Otillar R.P."/>
            <person name="Pangilinan J."/>
            <person name="Peng Y."/>
            <person name="Rokas A."/>
            <person name="Rosa C.A."/>
            <person name="Scheuner C."/>
            <person name="Sibirny A.A."/>
            <person name="Slot J.C."/>
            <person name="Stielow J.B."/>
            <person name="Sun H."/>
            <person name="Kurtzman C.P."/>
            <person name="Blackwell M."/>
            <person name="Grigoriev I.V."/>
            <person name="Jeffries T.W."/>
        </authorList>
    </citation>
    <scope>NUCLEOTIDE SEQUENCE [LARGE SCALE GENOMIC DNA]</scope>
    <source>
        <strain evidence="3">NRRL Y-12698</strain>
    </source>
</reference>
<dbReference type="STRING" id="984486.A0A1E3QQ88"/>
<dbReference type="GO" id="GO:0006506">
    <property type="term" value="P:GPI anchor biosynthetic process"/>
    <property type="evidence" value="ECO:0007669"/>
    <property type="project" value="InterPro"/>
</dbReference>
<evidence type="ECO:0000256" key="1">
    <source>
        <dbReference type="ARBA" id="ARBA00023136"/>
    </source>
</evidence>
<dbReference type="GO" id="GO:0006888">
    <property type="term" value="P:endoplasmic reticulum to Golgi vesicle-mediated transport"/>
    <property type="evidence" value="ECO:0007669"/>
    <property type="project" value="EnsemblFungi"/>
</dbReference>
<dbReference type="GO" id="GO:0016020">
    <property type="term" value="C:membrane"/>
    <property type="evidence" value="ECO:0007669"/>
    <property type="project" value="GOC"/>
</dbReference>
<dbReference type="PANTHER" id="PTHR13315">
    <property type="entry name" value="METALLO PHOSPHOESTERASE RELATED"/>
    <property type="match status" value="1"/>
</dbReference>
<keyword evidence="3" id="KW-1185">Reference proteome</keyword>
<proteinExistence type="predicted"/>
<dbReference type="AlphaFoldDB" id="A0A1E3QQ88"/>
<dbReference type="InterPro" id="IPR029052">
    <property type="entry name" value="Metallo-depent_PP-like"/>
</dbReference>
<dbReference type="SUPFAM" id="SSF56300">
    <property type="entry name" value="Metallo-dependent phosphatases"/>
    <property type="match status" value="1"/>
</dbReference>
<dbReference type="InterPro" id="IPR033308">
    <property type="entry name" value="PGAP5/Cdc1/Ted1"/>
</dbReference>
<dbReference type="GO" id="GO:0005783">
    <property type="term" value="C:endoplasmic reticulum"/>
    <property type="evidence" value="ECO:0007669"/>
    <property type="project" value="TreeGrafter"/>
</dbReference>
<dbReference type="Gene3D" id="3.60.21.10">
    <property type="match status" value="1"/>
</dbReference>
<evidence type="ECO:0000313" key="2">
    <source>
        <dbReference type="EMBL" id="ODQ79808.1"/>
    </source>
</evidence>
<dbReference type="Proteomes" id="UP000094336">
    <property type="component" value="Unassembled WGS sequence"/>
</dbReference>
<keyword evidence="1" id="KW-0472">Membrane</keyword>
<organism evidence="2 3">
    <name type="scientific">Babjeviella inositovora NRRL Y-12698</name>
    <dbReference type="NCBI Taxonomy" id="984486"/>
    <lineage>
        <taxon>Eukaryota</taxon>
        <taxon>Fungi</taxon>
        <taxon>Dikarya</taxon>
        <taxon>Ascomycota</taxon>
        <taxon>Saccharomycotina</taxon>
        <taxon>Pichiomycetes</taxon>
        <taxon>Serinales incertae sedis</taxon>
        <taxon>Babjeviella</taxon>
    </lineage>
</organism>
<evidence type="ECO:0000313" key="3">
    <source>
        <dbReference type="Proteomes" id="UP000094336"/>
    </source>
</evidence>
<name>A0A1E3QQ88_9ASCO</name>
<dbReference type="RefSeq" id="XP_018985136.1">
    <property type="nucleotide sequence ID" value="XM_019130473.1"/>
</dbReference>
<dbReference type="PANTHER" id="PTHR13315:SF1">
    <property type="entry name" value="PROTEIN TED1"/>
    <property type="match status" value="1"/>
</dbReference>
<gene>
    <name evidence="2" type="ORF">BABINDRAFT_166912</name>
</gene>
<protein>
    <recommendedName>
        <fullName evidence="4">Calcineurin-like phosphoesterase domain-containing protein</fullName>
    </recommendedName>
</protein>
<dbReference type="EMBL" id="KV454431">
    <property type="protein sequence ID" value="ODQ79808.1"/>
    <property type="molecule type" value="Genomic_DNA"/>
</dbReference>
<sequence>MGALRTFAKYLALTSVALNIYIYTYPSLHAQQCLWAFEPELAGDGLGSKIAEIPYLGDLYRQYVASEVASAPKRVPEIKMMAFGDPQIGGVWPQTPYIKRLDTYGNDHYLGHIYRVMKARLTPTHVAVLGDLFSSQWIGDTEFYNRTRRYISRLFPQPAEYVTDIQHWIDQHHDVDWRTYLDEKVAIPLAELEFGYEDIYQWTVPELKAFNGEPLFINLTGNHDIGYAGDATWQHMARYVKLFGKDNYWIEYDRETDHPWRIVVLNDLLLEGPALQEEFRTYTWEFLRQLGEQKFNGSTVLLTHIPFHKREGLCVDGPKHVNYPHDYEREPYKQSLLRSQNFIGFEESQKVLNTIFDNGKPGIILTGHDHEGCENWFNKLDNGTWEASKEKLGGQSVHEITVRAMMGDFGGNTGLMTGRFDESTQEWQYEFSLCPFIVQHVWWGTKVFSSDSDSRNQHERIMT</sequence>